<dbReference type="InterPro" id="IPR011545">
    <property type="entry name" value="DEAD/DEAH_box_helicase_dom"/>
</dbReference>
<evidence type="ECO:0000313" key="16">
    <source>
        <dbReference type="Proteomes" id="UP000184447"/>
    </source>
</evidence>
<dbReference type="Pfam" id="PF00271">
    <property type="entry name" value="Helicase_C"/>
    <property type="match status" value="1"/>
</dbReference>
<dbReference type="NCBIfam" id="NF004066">
    <property type="entry name" value="PRK05580.1-3"/>
    <property type="match status" value="1"/>
</dbReference>
<keyword evidence="6 12" id="KW-0347">Helicase</keyword>
<dbReference type="RefSeq" id="WP_073336216.1">
    <property type="nucleotide sequence ID" value="NZ_FQXM01000002.1"/>
</dbReference>
<dbReference type="NCBIfam" id="TIGR00595">
    <property type="entry name" value="priA"/>
    <property type="match status" value="1"/>
</dbReference>
<dbReference type="OrthoDB" id="9759544at2"/>
<dbReference type="PANTHER" id="PTHR30580:SF0">
    <property type="entry name" value="PRIMOSOMAL PROTEIN N"/>
    <property type="match status" value="1"/>
</dbReference>
<dbReference type="GO" id="GO:0006310">
    <property type="term" value="P:DNA recombination"/>
    <property type="evidence" value="ECO:0007669"/>
    <property type="project" value="InterPro"/>
</dbReference>
<evidence type="ECO:0000256" key="4">
    <source>
        <dbReference type="ARBA" id="ARBA00022741"/>
    </source>
</evidence>
<evidence type="ECO:0000313" key="15">
    <source>
        <dbReference type="EMBL" id="SHH17282.1"/>
    </source>
</evidence>
<dbReference type="InterPro" id="IPR041222">
    <property type="entry name" value="PriA_3primeBD"/>
</dbReference>
<dbReference type="GO" id="GO:0043138">
    <property type="term" value="F:3'-5' DNA helicase activity"/>
    <property type="evidence" value="ECO:0007669"/>
    <property type="project" value="UniProtKB-EC"/>
</dbReference>
<dbReference type="GO" id="GO:1990077">
    <property type="term" value="C:primosome complex"/>
    <property type="evidence" value="ECO:0007669"/>
    <property type="project" value="UniProtKB-UniRule"/>
</dbReference>
<protein>
    <recommendedName>
        <fullName evidence="12">Replication restart protein PriA</fullName>
    </recommendedName>
    <alternativeName>
        <fullName evidence="12">ATP-dependent DNA helicase PriA</fullName>
        <ecNumber evidence="12">5.6.2.4</ecNumber>
    </alternativeName>
    <alternativeName>
        <fullName evidence="12">DNA 3'-5' helicase PriA</fullName>
    </alternativeName>
</protein>
<dbReference type="InterPro" id="IPR042115">
    <property type="entry name" value="PriA_3primeBD_sf"/>
</dbReference>
<dbReference type="FunFam" id="3.40.50.300:FF:000489">
    <property type="entry name" value="Primosome assembly protein PriA"/>
    <property type="match status" value="1"/>
</dbReference>
<dbReference type="PANTHER" id="PTHR30580">
    <property type="entry name" value="PRIMOSOMAL PROTEIN N"/>
    <property type="match status" value="1"/>
</dbReference>
<dbReference type="SMART" id="SM00490">
    <property type="entry name" value="HELICc"/>
    <property type="match status" value="1"/>
</dbReference>
<evidence type="ECO:0000259" key="13">
    <source>
        <dbReference type="PROSITE" id="PS51192"/>
    </source>
</evidence>
<evidence type="ECO:0000256" key="11">
    <source>
        <dbReference type="ARBA" id="ARBA00048988"/>
    </source>
</evidence>
<dbReference type="Pfam" id="PF00270">
    <property type="entry name" value="DEAD"/>
    <property type="match status" value="1"/>
</dbReference>
<dbReference type="Gene3D" id="3.40.1440.60">
    <property type="entry name" value="PriA, 3(prime) DNA-binding domain"/>
    <property type="match status" value="1"/>
</dbReference>
<dbReference type="GO" id="GO:0008270">
    <property type="term" value="F:zinc ion binding"/>
    <property type="evidence" value="ECO:0007669"/>
    <property type="project" value="UniProtKB-UniRule"/>
</dbReference>
<dbReference type="GO" id="GO:0003677">
    <property type="term" value="F:DNA binding"/>
    <property type="evidence" value="ECO:0007669"/>
    <property type="project" value="UniProtKB-UniRule"/>
</dbReference>
<dbReference type="GO" id="GO:0006302">
    <property type="term" value="P:double-strand break repair"/>
    <property type="evidence" value="ECO:0007669"/>
    <property type="project" value="InterPro"/>
</dbReference>
<feature type="domain" description="Helicase ATP-binding" evidence="13">
    <location>
        <begin position="209"/>
        <end position="375"/>
    </location>
</feature>
<feature type="binding site" evidence="12">
    <location>
        <position position="477"/>
    </location>
    <ligand>
        <name>Zn(2+)</name>
        <dbReference type="ChEBI" id="CHEBI:29105"/>
        <label>1</label>
    </ligand>
</feature>
<dbReference type="Pfam" id="PF18319">
    <property type="entry name" value="Zn_ribbon_PriA"/>
    <property type="match status" value="1"/>
</dbReference>
<reference evidence="15 16" key="1">
    <citation type="submission" date="2016-11" db="EMBL/GenBank/DDBJ databases">
        <authorList>
            <person name="Jaros S."/>
            <person name="Januszkiewicz K."/>
            <person name="Wedrychowicz H."/>
        </authorList>
    </citation>
    <scope>NUCLEOTIDE SEQUENCE [LARGE SCALE GENOMIC DNA]</scope>
    <source>
        <strain evidence="15 16">DSM 8605</strain>
    </source>
</reference>
<dbReference type="GO" id="GO:0005524">
    <property type="term" value="F:ATP binding"/>
    <property type="evidence" value="ECO:0007669"/>
    <property type="project" value="UniProtKB-UniRule"/>
</dbReference>
<feature type="binding site" evidence="12">
    <location>
        <position position="467"/>
    </location>
    <ligand>
        <name>Zn(2+)</name>
        <dbReference type="ChEBI" id="CHEBI:29105"/>
        <label>2</label>
    </ligand>
</feature>
<keyword evidence="4 12" id="KW-0547">Nucleotide-binding</keyword>
<keyword evidence="1 12" id="KW-0639">Primosome</keyword>
<keyword evidence="10 12" id="KW-0413">Isomerase</keyword>
<dbReference type="CDD" id="cd18804">
    <property type="entry name" value="SF2_C_priA"/>
    <property type="match status" value="1"/>
</dbReference>
<evidence type="ECO:0000256" key="12">
    <source>
        <dbReference type="HAMAP-Rule" id="MF_00983"/>
    </source>
</evidence>
<dbReference type="SMART" id="SM00487">
    <property type="entry name" value="DEXDc"/>
    <property type="match status" value="1"/>
</dbReference>
<feature type="binding site" evidence="12">
    <location>
        <position position="437"/>
    </location>
    <ligand>
        <name>Zn(2+)</name>
        <dbReference type="ChEBI" id="CHEBI:29105"/>
        <label>1</label>
    </ligand>
</feature>
<dbReference type="InterPro" id="IPR027417">
    <property type="entry name" value="P-loop_NTPase"/>
</dbReference>
<evidence type="ECO:0000256" key="10">
    <source>
        <dbReference type="ARBA" id="ARBA00023235"/>
    </source>
</evidence>
<evidence type="ECO:0000256" key="9">
    <source>
        <dbReference type="ARBA" id="ARBA00023125"/>
    </source>
</evidence>
<dbReference type="CDD" id="cd17929">
    <property type="entry name" value="DEXHc_priA"/>
    <property type="match status" value="1"/>
</dbReference>
<keyword evidence="8 12" id="KW-0067">ATP-binding</keyword>
<dbReference type="InterPro" id="IPR041236">
    <property type="entry name" value="PriA_C"/>
</dbReference>
<dbReference type="EMBL" id="FQXM01000002">
    <property type="protein sequence ID" value="SHH17282.1"/>
    <property type="molecule type" value="Genomic_DNA"/>
</dbReference>
<gene>
    <name evidence="12" type="primary">priA</name>
    <name evidence="15" type="ORF">SAMN02745207_00282</name>
</gene>
<comment type="subunit">
    <text evidence="12">Component of the replication restart primosome.</text>
</comment>
<organism evidence="15 16">
    <name type="scientific">Clostridium grantii DSM 8605</name>
    <dbReference type="NCBI Taxonomy" id="1121316"/>
    <lineage>
        <taxon>Bacteria</taxon>
        <taxon>Bacillati</taxon>
        <taxon>Bacillota</taxon>
        <taxon>Clostridia</taxon>
        <taxon>Eubacteriales</taxon>
        <taxon>Clostridiaceae</taxon>
        <taxon>Clostridium</taxon>
    </lineage>
</organism>
<dbReference type="AlphaFoldDB" id="A0A1M5QT82"/>
<keyword evidence="9 12" id="KW-0238">DNA-binding</keyword>
<evidence type="ECO:0000256" key="3">
    <source>
        <dbReference type="ARBA" id="ARBA00022723"/>
    </source>
</evidence>
<dbReference type="HAMAP" id="MF_00983">
    <property type="entry name" value="PriA"/>
    <property type="match status" value="1"/>
</dbReference>
<keyword evidence="16" id="KW-1185">Reference proteome</keyword>
<comment type="similarity">
    <text evidence="12">Belongs to the helicase family. PriA subfamily.</text>
</comment>
<evidence type="ECO:0000256" key="8">
    <source>
        <dbReference type="ARBA" id="ARBA00022840"/>
    </source>
</evidence>
<dbReference type="Proteomes" id="UP000184447">
    <property type="component" value="Unassembled WGS sequence"/>
</dbReference>
<dbReference type="InterPro" id="IPR040498">
    <property type="entry name" value="PriA_CRR"/>
</dbReference>
<evidence type="ECO:0000256" key="1">
    <source>
        <dbReference type="ARBA" id="ARBA00022515"/>
    </source>
</evidence>
<keyword evidence="2 12" id="KW-0235">DNA replication</keyword>
<dbReference type="GO" id="GO:0006269">
    <property type="term" value="P:DNA replication, synthesis of primer"/>
    <property type="evidence" value="ECO:0007669"/>
    <property type="project" value="UniProtKB-KW"/>
</dbReference>
<sequence length="733" mass="84543">MNNYAGIIVNNEAKAVDRLFTYKIPEELKNKILLGQMIKVPFGRSNKKIDAFVMELYSEYNEIGKLKEIISINNETPLLSKEHVQLIKVMKDKYLCSYLDCIKVMIPTGITRGNKAKTSALLFLGEPLKNKYLKEPYESIFQIVKNNNGLFNKSALSKKFNISLSSINTMIKNGFILSEDVVVSRYSDREYENYKSVKLNFEQQYVVSDIMESNENMFLIHGVTGSGKTEIYMNLVTKMMKLNKDSIILVPEISLTPQMVERFKGRFGKEIAVFHSKLGDGERYDEWNRVKNGEVKVAIGARSAIFLPFNNLGLIIIDEEHELSYKSDSNPKYDTREIAELKSGLYNCKLILGTATPSVESYYKAKENFYKLLKLSKRVNNYEMPKVSIVDMRNELMKNNKSIFSEELYNDINEKLDKKEQIIIFLNRRGFSTFVSCRKCGYVFKCDSCDISLTYHQKGNYMNCHYCGKQYSVKNSCPKCNSKYVKFFGVGTEKIQSIIEETFPRAKTLRMDFDTTRKKDSHEEIYNKFKNREADILIGTQMIAKGLDFENVTLVGIIAADISLNIPDYRAEERTYQLITQVSGRAGRGNNPGKVVIQTYEPQNQAIIYASQNNYEEFYESEIALRAAMNYPPFGKILLINFSSKNEEILIKNTQKIGYLLKHKLSNSDKIVMLGPTASSLSRIKEYYRWQILIKGKFDNEFENKIKNFIYENLKTMYNDIRVSLDVNPGNMM</sequence>
<name>A0A1M5QT82_9CLOT</name>
<dbReference type="PROSITE" id="PS51192">
    <property type="entry name" value="HELICASE_ATP_BIND_1"/>
    <property type="match status" value="1"/>
</dbReference>
<keyword evidence="3 12" id="KW-0479">Metal-binding</keyword>
<comment type="catalytic activity">
    <reaction evidence="12">
        <text>Couples ATP hydrolysis with the unwinding of duplex DNA by translocating in the 3'-5' direction.</text>
        <dbReference type="EC" id="5.6.2.4"/>
    </reaction>
</comment>
<dbReference type="Pfam" id="PF18074">
    <property type="entry name" value="PriA_C"/>
    <property type="match status" value="1"/>
</dbReference>
<dbReference type="GO" id="GO:0016887">
    <property type="term" value="F:ATP hydrolysis activity"/>
    <property type="evidence" value="ECO:0007669"/>
    <property type="project" value="RHEA"/>
</dbReference>
<dbReference type="InterPro" id="IPR005259">
    <property type="entry name" value="PriA"/>
</dbReference>
<dbReference type="GO" id="GO:0006270">
    <property type="term" value="P:DNA replication initiation"/>
    <property type="evidence" value="ECO:0007669"/>
    <property type="project" value="TreeGrafter"/>
</dbReference>
<feature type="binding site" evidence="12">
    <location>
        <position position="449"/>
    </location>
    <ligand>
        <name>Zn(2+)</name>
        <dbReference type="ChEBI" id="CHEBI:29105"/>
        <label>2</label>
    </ligand>
</feature>
<dbReference type="PROSITE" id="PS51194">
    <property type="entry name" value="HELICASE_CTER"/>
    <property type="match status" value="1"/>
</dbReference>
<dbReference type="SUPFAM" id="SSF52540">
    <property type="entry name" value="P-loop containing nucleoside triphosphate hydrolases"/>
    <property type="match status" value="1"/>
</dbReference>
<dbReference type="InterPro" id="IPR001650">
    <property type="entry name" value="Helicase_C-like"/>
</dbReference>
<evidence type="ECO:0000256" key="5">
    <source>
        <dbReference type="ARBA" id="ARBA00022801"/>
    </source>
</evidence>
<feature type="binding site" evidence="12">
    <location>
        <position position="440"/>
    </location>
    <ligand>
        <name>Zn(2+)</name>
        <dbReference type="ChEBI" id="CHEBI:29105"/>
        <label>1</label>
    </ligand>
</feature>
<comment type="function">
    <text evidence="12">Initiates the restart of stalled replication forks, which reloads the replicative helicase on sites other than the origin of replication. Recognizes and binds to abandoned replication forks and remodels them to uncover a helicase loading site. Promotes assembly of the primosome at these replication forks.</text>
</comment>
<dbReference type="STRING" id="1121316.SAMN02745207_00282"/>
<feature type="binding site" evidence="12">
    <location>
        <position position="446"/>
    </location>
    <ligand>
        <name>Zn(2+)</name>
        <dbReference type="ChEBI" id="CHEBI:29105"/>
        <label>2</label>
    </ligand>
</feature>
<feature type="binding site" evidence="12">
    <location>
        <position position="464"/>
    </location>
    <ligand>
        <name>Zn(2+)</name>
        <dbReference type="ChEBI" id="CHEBI:29105"/>
        <label>2</label>
    </ligand>
</feature>
<feature type="domain" description="Helicase C-terminal" evidence="14">
    <location>
        <begin position="472"/>
        <end position="626"/>
    </location>
</feature>
<dbReference type="Gene3D" id="3.40.50.300">
    <property type="entry name" value="P-loop containing nucleotide triphosphate hydrolases"/>
    <property type="match status" value="2"/>
</dbReference>
<dbReference type="InterPro" id="IPR014001">
    <property type="entry name" value="Helicase_ATP-bd"/>
</dbReference>
<dbReference type="Pfam" id="PF17764">
    <property type="entry name" value="PriA_3primeBD"/>
    <property type="match status" value="1"/>
</dbReference>
<dbReference type="EC" id="5.6.2.4" evidence="12"/>
<keyword evidence="5 12" id="KW-0378">Hydrolase</keyword>
<comment type="cofactor">
    <cofactor evidence="12">
        <name>Zn(2+)</name>
        <dbReference type="ChEBI" id="CHEBI:29105"/>
    </cofactor>
    <text evidence="12">Binds 2 zinc ions per subunit.</text>
</comment>
<comment type="catalytic activity">
    <reaction evidence="11 12">
        <text>ATP + H2O = ADP + phosphate + H(+)</text>
        <dbReference type="Rhea" id="RHEA:13065"/>
        <dbReference type="ChEBI" id="CHEBI:15377"/>
        <dbReference type="ChEBI" id="CHEBI:15378"/>
        <dbReference type="ChEBI" id="CHEBI:30616"/>
        <dbReference type="ChEBI" id="CHEBI:43474"/>
        <dbReference type="ChEBI" id="CHEBI:456216"/>
        <dbReference type="EC" id="5.6.2.4"/>
    </reaction>
</comment>
<evidence type="ECO:0000256" key="7">
    <source>
        <dbReference type="ARBA" id="ARBA00022833"/>
    </source>
</evidence>
<feature type="binding site" evidence="12">
    <location>
        <position position="480"/>
    </location>
    <ligand>
        <name>Zn(2+)</name>
        <dbReference type="ChEBI" id="CHEBI:29105"/>
        <label>1</label>
    </ligand>
</feature>
<accession>A0A1M5QT82</accession>
<evidence type="ECO:0000256" key="6">
    <source>
        <dbReference type="ARBA" id="ARBA00022806"/>
    </source>
</evidence>
<evidence type="ECO:0000256" key="2">
    <source>
        <dbReference type="ARBA" id="ARBA00022705"/>
    </source>
</evidence>
<keyword evidence="7 12" id="KW-0862">Zinc</keyword>
<proteinExistence type="inferred from homology"/>
<evidence type="ECO:0000259" key="14">
    <source>
        <dbReference type="PROSITE" id="PS51194"/>
    </source>
</evidence>